<sequence length="276" mass="32029">MATDDSISYVVNFLKNHEYPLLNSIPLEEVFAAANVSFLVSWAFCLWHKDRFEAMLDNREEDKAFIAELIHCYGFCSDVEEAQQFLNAEQTPEEQIFLIYRMFKIMEPTIRTRLADDEQVLTSITDADLDNFQHKDVNPFPEFGNIVSLTDEERHEKLKAIIISSKKLCVEDEKVVLNCKLPQWNTDISSVDESLTSFKQSMSEFKRLETLQMPPKFATDNNFGDLLKYCNSTLQDLSKYFDTLKTAQQIKVENLELPEDDLSHFVSSLYQNCIKK</sequence>
<organism evidence="1">
    <name type="scientific">Dendroctonus ponderosae</name>
    <name type="common">Mountain pine beetle</name>
    <dbReference type="NCBI Taxonomy" id="77166"/>
    <lineage>
        <taxon>Eukaryota</taxon>
        <taxon>Metazoa</taxon>
        <taxon>Ecdysozoa</taxon>
        <taxon>Arthropoda</taxon>
        <taxon>Hexapoda</taxon>
        <taxon>Insecta</taxon>
        <taxon>Pterygota</taxon>
        <taxon>Neoptera</taxon>
        <taxon>Endopterygota</taxon>
        <taxon>Coleoptera</taxon>
        <taxon>Polyphaga</taxon>
        <taxon>Cucujiformia</taxon>
        <taxon>Curculionidae</taxon>
        <taxon>Scolytinae</taxon>
        <taxon>Dendroctonus</taxon>
    </lineage>
</organism>
<proteinExistence type="predicted"/>
<protein>
    <submittedName>
        <fullName evidence="1">Uncharacterized protein</fullName>
    </submittedName>
</protein>
<dbReference type="OMA" id="CANADKE"/>
<accession>N6TRG4</accession>
<gene>
    <name evidence="1" type="ORF">YQE_12314</name>
</gene>
<evidence type="ECO:0000313" key="1">
    <source>
        <dbReference type="EMBL" id="ENN70911.1"/>
    </source>
</evidence>
<dbReference type="AlphaFoldDB" id="N6TRG4"/>
<name>N6TRG4_DENPD</name>
<dbReference type="EMBL" id="KB741280">
    <property type="protein sequence ID" value="ENN70911.1"/>
    <property type="molecule type" value="Genomic_DNA"/>
</dbReference>
<dbReference type="HOGENOM" id="CLU_1005864_0_0_1"/>
<feature type="non-terminal residue" evidence="1">
    <location>
        <position position="1"/>
    </location>
</feature>
<reference evidence="1" key="1">
    <citation type="journal article" date="2013" name="Genome Biol.">
        <title>Draft genome of the mountain pine beetle, Dendroctonus ponderosae Hopkins, a major forest pest.</title>
        <authorList>
            <person name="Keeling C.I."/>
            <person name="Yuen M.M."/>
            <person name="Liao N.Y."/>
            <person name="Docking T.R."/>
            <person name="Chan S.K."/>
            <person name="Taylor G.A."/>
            <person name="Palmquist D.L."/>
            <person name="Jackman S.D."/>
            <person name="Nguyen A."/>
            <person name="Li M."/>
            <person name="Henderson H."/>
            <person name="Janes J.K."/>
            <person name="Zhao Y."/>
            <person name="Pandoh P."/>
            <person name="Moore R."/>
            <person name="Sperling F.A."/>
            <person name="Huber D.P."/>
            <person name="Birol I."/>
            <person name="Jones S.J."/>
            <person name="Bohlmann J."/>
        </authorList>
    </citation>
    <scope>NUCLEOTIDE SEQUENCE</scope>
</reference>